<feature type="compositionally biased region" description="Low complexity" evidence="3">
    <location>
        <begin position="1"/>
        <end position="16"/>
    </location>
</feature>
<evidence type="ECO:0000313" key="5">
    <source>
        <dbReference type="EMBL" id="KAK7753736.1"/>
    </source>
</evidence>
<dbReference type="AlphaFoldDB" id="A0AAN9UUL1"/>
<feature type="region of interest" description="Disordered" evidence="3">
    <location>
        <begin position="1"/>
        <end position="117"/>
    </location>
</feature>
<organism evidence="5 6">
    <name type="scientific">Diatrype stigma</name>
    <dbReference type="NCBI Taxonomy" id="117547"/>
    <lineage>
        <taxon>Eukaryota</taxon>
        <taxon>Fungi</taxon>
        <taxon>Dikarya</taxon>
        <taxon>Ascomycota</taxon>
        <taxon>Pezizomycotina</taxon>
        <taxon>Sordariomycetes</taxon>
        <taxon>Xylariomycetidae</taxon>
        <taxon>Xylariales</taxon>
        <taxon>Diatrypaceae</taxon>
        <taxon>Diatrype</taxon>
    </lineage>
</organism>
<keyword evidence="6" id="KW-1185">Reference proteome</keyword>
<feature type="compositionally biased region" description="Polar residues" evidence="3">
    <location>
        <begin position="36"/>
        <end position="51"/>
    </location>
</feature>
<feature type="compositionally biased region" description="Polar residues" evidence="3">
    <location>
        <begin position="460"/>
        <end position="481"/>
    </location>
</feature>
<feature type="compositionally biased region" description="Low complexity" evidence="3">
    <location>
        <begin position="52"/>
        <end position="90"/>
    </location>
</feature>
<dbReference type="Proteomes" id="UP001320420">
    <property type="component" value="Unassembled WGS sequence"/>
</dbReference>
<feature type="compositionally biased region" description="Low complexity" evidence="3">
    <location>
        <begin position="674"/>
        <end position="691"/>
    </location>
</feature>
<feature type="coiled-coil region" evidence="2">
    <location>
        <begin position="1070"/>
        <end position="1139"/>
    </location>
</feature>
<evidence type="ECO:0000256" key="2">
    <source>
        <dbReference type="SAM" id="Coils"/>
    </source>
</evidence>
<dbReference type="PANTHER" id="PTHR23160:SF19">
    <property type="entry name" value="MYOSIN HEAVY CHAIN-RELATED PROTEIN"/>
    <property type="match status" value="1"/>
</dbReference>
<gene>
    <name evidence="5" type="ORF">SLS62_004360</name>
</gene>
<feature type="region of interest" description="Disordered" evidence="3">
    <location>
        <begin position="660"/>
        <end position="691"/>
    </location>
</feature>
<dbReference type="InterPro" id="IPR056023">
    <property type="entry name" value="DUF7603"/>
</dbReference>
<evidence type="ECO:0000256" key="1">
    <source>
        <dbReference type="ARBA" id="ARBA00023054"/>
    </source>
</evidence>
<proteinExistence type="predicted"/>
<dbReference type="PANTHER" id="PTHR23160">
    <property type="entry name" value="SYNAPTONEMAL COMPLEX PROTEIN-RELATED"/>
    <property type="match status" value="1"/>
</dbReference>
<dbReference type="Pfam" id="PF24554">
    <property type="entry name" value="DUF7603"/>
    <property type="match status" value="1"/>
</dbReference>
<evidence type="ECO:0000313" key="6">
    <source>
        <dbReference type="Proteomes" id="UP001320420"/>
    </source>
</evidence>
<reference evidence="5 6" key="1">
    <citation type="submission" date="2024-02" db="EMBL/GenBank/DDBJ databases">
        <title>De novo assembly and annotation of 12 fungi associated with fruit tree decline syndrome in Ontario, Canada.</title>
        <authorList>
            <person name="Sulman M."/>
            <person name="Ellouze W."/>
            <person name="Ilyukhin E."/>
        </authorList>
    </citation>
    <scope>NUCLEOTIDE SEQUENCE [LARGE SCALE GENOMIC DNA]</scope>
    <source>
        <strain evidence="5 6">M11/M66-122</strain>
    </source>
</reference>
<name>A0AAN9UUL1_9PEZI</name>
<feature type="region of interest" description="Disordered" evidence="3">
    <location>
        <begin position="453"/>
        <end position="486"/>
    </location>
</feature>
<keyword evidence="1 2" id="KW-0175">Coiled coil</keyword>
<sequence>MSPTMSPTMAMSGSTAEPDLDMPAASSPANHHLDPSASSPVADSETPYASHSSTTFPPTQATPSASASAASPDHAQDLDSVPDLPDLPVSRNIQEFASDPSAPPQRASLQQIRRKPVSLNASSLATRYSSGEYLTIEKSLPMPEPSFSRSYSLDSPTVYAFPSAVSRANPIPNPDFGTKPQTFTTNKENFLDIDDSPVSAQFDPASVSRREPTHPSTPDGGNPAGPQTGHPAELSQLSDRSSYDDLLGDEEEDQGELHDEDPLSDNILDGYNSDNNSDTSSYSIPNSNPNPENSPTMSLHISKKTQPPHLNLQAVTPQPNDAELRTPNTDKPLPKSPGSSKLGNFFGWGAGSPSSTANSDKAVSPSPFNFSKANSVSDASPTTTVGPQSFLGPPKGHKIPPNTNEYYLATPSTGTYSPYLQIEEMEDELKAISAELAASIRREIDLEDLAERLQAERDNPSSTSNKRTSDYFSDSGYSSAKFSEYDQSREEIEKIQRRAEQEKAQVRLELTNKLQDERSRRQQLDTQIRELSEKASQIDLAQVNNLDANDRVKELESTCETLRRKLSEEREVKDNFEDLLAAMRGELQDASNERDNLRDEIVPQLRARVEGLEGQAAELEKMTYESSKMQQELHNLKTENFNLKEHNMKSMDMISEEDDMPQFRRSSRPNSIIGPGLSRSNSISSSLRLGRPPSLLMRSKTVKTSESRDQIAERLKDVEEQRDALHRALKSLLDRQEYQNRENEKKIQVLELERDRLLSASPQKASFQKEVTNLRVEINVLRRRSEEALEQKWQVEKGLGGLKMDLDRAEQEITSLRSLLSEKDILIPPSLARSSTGSDQLGTPITSEALTTAYEALQKAYADALERIKNLERTAPTLDEKTQLAMEKLERALSSTITERDFARQEASSYKEQLDALKAGEQQYLDSEKALSDELMESARRVEELAVQVRQQLSINQTLRQRISDTVSRGEGEQRANKERITAMQARLRVLEERLDAAQNASEERITRHEEEMQALKDGNNAQLSRMRDSLRSSRSGRAFPPKSPLSPLFTAPGARPPQINSTRSGPAMKVSEEAQVDNLRARIAELENALTDADSEMEQVVSRMNIAQIEVLQLQEEREAAVNRTRKLERELEAEKLRSFEGRFKSLQA</sequence>
<comment type="caution">
    <text evidence="5">The sequence shown here is derived from an EMBL/GenBank/DDBJ whole genome shotgun (WGS) entry which is preliminary data.</text>
</comment>
<feature type="domain" description="DUF7603" evidence="4">
    <location>
        <begin position="885"/>
        <end position="993"/>
    </location>
</feature>
<accession>A0AAN9UUL1</accession>
<evidence type="ECO:0000256" key="3">
    <source>
        <dbReference type="SAM" id="MobiDB-lite"/>
    </source>
</evidence>
<feature type="compositionally biased region" description="Low complexity" evidence="3">
    <location>
        <begin position="271"/>
        <end position="295"/>
    </location>
</feature>
<feature type="region of interest" description="Disordered" evidence="3">
    <location>
        <begin position="165"/>
        <end position="404"/>
    </location>
</feature>
<feature type="region of interest" description="Disordered" evidence="3">
    <location>
        <begin position="1010"/>
        <end position="1070"/>
    </location>
</feature>
<protein>
    <recommendedName>
        <fullName evidence="4">DUF7603 domain-containing protein</fullName>
    </recommendedName>
</protein>
<feature type="coiled-coil region" evidence="2">
    <location>
        <begin position="708"/>
        <end position="819"/>
    </location>
</feature>
<feature type="compositionally biased region" description="Polar residues" evidence="3">
    <location>
        <begin position="179"/>
        <end position="188"/>
    </location>
</feature>
<feature type="compositionally biased region" description="Polar residues" evidence="3">
    <location>
        <begin position="352"/>
        <end position="387"/>
    </location>
</feature>
<evidence type="ECO:0000259" key="4">
    <source>
        <dbReference type="Pfam" id="PF24554"/>
    </source>
</evidence>
<feature type="coiled-coil region" evidence="2">
    <location>
        <begin position="847"/>
        <end position="920"/>
    </location>
</feature>
<dbReference type="EMBL" id="JAKJXP020000026">
    <property type="protein sequence ID" value="KAK7753736.1"/>
    <property type="molecule type" value="Genomic_DNA"/>
</dbReference>